<dbReference type="FunFam" id="1.10.10.10:FF:000210">
    <property type="entry name" value="Winged-helix transcriptional response regulator KdpE"/>
    <property type="match status" value="1"/>
</dbReference>
<keyword evidence="4" id="KW-0902">Two-component regulatory system</keyword>
<evidence type="ECO:0000256" key="1">
    <source>
        <dbReference type="ARBA" id="ARBA00004496"/>
    </source>
</evidence>
<dbReference type="GO" id="GO:0005829">
    <property type="term" value="C:cytosol"/>
    <property type="evidence" value="ECO:0007669"/>
    <property type="project" value="TreeGrafter"/>
</dbReference>
<dbReference type="EMBL" id="LDSL01000159">
    <property type="protein sequence ID" value="KTT15017.1"/>
    <property type="molecule type" value="Genomic_DNA"/>
</dbReference>
<dbReference type="InterPro" id="IPR001867">
    <property type="entry name" value="OmpR/PhoB-type_DNA-bd"/>
</dbReference>
<feature type="modified residue" description="4-aspartylphosphate" evidence="8">
    <location>
        <position position="63"/>
    </location>
</feature>
<dbReference type="Pfam" id="PF00486">
    <property type="entry name" value="Trans_reg_C"/>
    <property type="match status" value="1"/>
</dbReference>
<dbReference type="GO" id="GO:0000987">
    <property type="term" value="F:cis-regulatory region sequence-specific DNA binding"/>
    <property type="evidence" value="ECO:0007669"/>
    <property type="project" value="UniProtKB-ARBA"/>
</dbReference>
<keyword evidence="7" id="KW-0804">Transcription</keyword>
<keyword evidence="6 9" id="KW-0238">DNA-binding</keyword>
<name>A0A147GN36_9BURK</name>
<dbReference type="GO" id="GO:0000156">
    <property type="term" value="F:phosphorelay response regulator activity"/>
    <property type="evidence" value="ECO:0007669"/>
    <property type="project" value="TreeGrafter"/>
</dbReference>
<dbReference type="OrthoDB" id="9802426at2"/>
<dbReference type="PROSITE" id="PS51755">
    <property type="entry name" value="OMPR_PHOB"/>
    <property type="match status" value="1"/>
</dbReference>
<dbReference type="SUPFAM" id="SSF46894">
    <property type="entry name" value="C-terminal effector domain of the bipartite response regulators"/>
    <property type="match status" value="1"/>
</dbReference>
<evidence type="ECO:0000256" key="2">
    <source>
        <dbReference type="ARBA" id="ARBA00022490"/>
    </source>
</evidence>
<evidence type="ECO:0000259" key="11">
    <source>
        <dbReference type="PROSITE" id="PS51755"/>
    </source>
</evidence>
<dbReference type="AlphaFoldDB" id="A0A147GN36"/>
<dbReference type="PROSITE" id="PS50110">
    <property type="entry name" value="RESPONSE_REGULATORY"/>
    <property type="match status" value="1"/>
</dbReference>
<dbReference type="SMART" id="SM00862">
    <property type="entry name" value="Trans_reg_C"/>
    <property type="match status" value="1"/>
</dbReference>
<keyword evidence="2" id="KW-0963">Cytoplasm</keyword>
<evidence type="ECO:0000256" key="7">
    <source>
        <dbReference type="ARBA" id="ARBA00023163"/>
    </source>
</evidence>
<feature type="domain" description="Response regulatory" evidence="10">
    <location>
        <begin position="14"/>
        <end position="127"/>
    </location>
</feature>
<protein>
    <submittedName>
        <fullName evidence="12">Transcriptional regulator</fullName>
    </submittedName>
</protein>
<evidence type="ECO:0000256" key="9">
    <source>
        <dbReference type="PROSITE-ProRule" id="PRU01091"/>
    </source>
</evidence>
<dbReference type="SMART" id="SM00448">
    <property type="entry name" value="REC"/>
    <property type="match status" value="1"/>
</dbReference>
<feature type="DNA-binding region" description="OmpR/PhoB-type" evidence="9">
    <location>
        <begin position="139"/>
        <end position="242"/>
    </location>
</feature>
<keyword evidence="13" id="KW-1185">Reference proteome</keyword>
<dbReference type="InterPro" id="IPR011006">
    <property type="entry name" value="CheY-like_superfamily"/>
</dbReference>
<dbReference type="Gene3D" id="6.10.250.690">
    <property type="match status" value="1"/>
</dbReference>
<dbReference type="InterPro" id="IPR016032">
    <property type="entry name" value="Sig_transdc_resp-reg_C-effctor"/>
</dbReference>
<evidence type="ECO:0000313" key="13">
    <source>
        <dbReference type="Proteomes" id="UP000072741"/>
    </source>
</evidence>
<evidence type="ECO:0000256" key="5">
    <source>
        <dbReference type="ARBA" id="ARBA00023015"/>
    </source>
</evidence>
<evidence type="ECO:0000256" key="8">
    <source>
        <dbReference type="PROSITE-ProRule" id="PRU00169"/>
    </source>
</evidence>
<reference evidence="12 13" key="1">
    <citation type="journal article" date="2016" name="Front. Microbiol.">
        <title>Genomic Resource of Rice Seed Associated Bacteria.</title>
        <authorList>
            <person name="Midha S."/>
            <person name="Bansal K."/>
            <person name="Sharma S."/>
            <person name="Kumar N."/>
            <person name="Patil P.P."/>
            <person name="Chaudhry V."/>
            <person name="Patil P.B."/>
        </authorList>
    </citation>
    <scope>NUCLEOTIDE SEQUENCE [LARGE SCALE GENOMIC DNA]</scope>
    <source>
        <strain evidence="12 13">NS331</strain>
    </source>
</reference>
<organism evidence="12 13">
    <name type="scientific">Pseudacidovorax intermedius</name>
    <dbReference type="NCBI Taxonomy" id="433924"/>
    <lineage>
        <taxon>Bacteria</taxon>
        <taxon>Pseudomonadati</taxon>
        <taxon>Pseudomonadota</taxon>
        <taxon>Betaproteobacteria</taxon>
        <taxon>Burkholderiales</taxon>
        <taxon>Comamonadaceae</taxon>
        <taxon>Pseudacidovorax</taxon>
    </lineage>
</organism>
<dbReference type="InterPro" id="IPR036388">
    <property type="entry name" value="WH-like_DNA-bd_sf"/>
</dbReference>
<comment type="caution">
    <text evidence="12">The sequence shown here is derived from an EMBL/GenBank/DDBJ whole genome shotgun (WGS) entry which is preliminary data.</text>
</comment>
<dbReference type="PANTHER" id="PTHR48111">
    <property type="entry name" value="REGULATOR OF RPOS"/>
    <property type="match status" value="1"/>
</dbReference>
<feature type="domain" description="OmpR/PhoB-type" evidence="11">
    <location>
        <begin position="139"/>
        <end position="242"/>
    </location>
</feature>
<gene>
    <name evidence="12" type="ORF">NS331_21845</name>
</gene>
<dbReference type="GO" id="GO:0032993">
    <property type="term" value="C:protein-DNA complex"/>
    <property type="evidence" value="ECO:0007669"/>
    <property type="project" value="TreeGrafter"/>
</dbReference>
<evidence type="ECO:0000259" key="10">
    <source>
        <dbReference type="PROSITE" id="PS50110"/>
    </source>
</evidence>
<dbReference type="InterPro" id="IPR001789">
    <property type="entry name" value="Sig_transdc_resp-reg_receiver"/>
</dbReference>
<keyword evidence="3 8" id="KW-0597">Phosphoprotein</keyword>
<evidence type="ECO:0000256" key="4">
    <source>
        <dbReference type="ARBA" id="ARBA00023012"/>
    </source>
</evidence>
<keyword evidence="5" id="KW-0805">Transcription regulation</keyword>
<dbReference type="Gene3D" id="1.10.10.10">
    <property type="entry name" value="Winged helix-like DNA-binding domain superfamily/Winged helix DNA-binding domain"/>
    <property type="match status" value="1"/>
</dbReference>
<dbReference type="NCBIfam" id="NF007820">
    <property type="entry name" value="PRK10529.1"/>
    <property type="match status" value="1"/>
</dbReference>
<evidence type="ECO:0000256" key="3">
    <source>
        <dbReference type="ARBA" id="ARBA00022553"/>
    </source>
</evidence>
<dbReference type="GO" id="GO:0045893">
    <property type="term" value="P:positive regulation of DNA-templated transcription"/>
    <property type="evidence" value="ECO:0007669"/>
    <property type="project" value="UniProtKB-ARBA"/>
</dbReference>
<proteinExistence type="predicted"/>
<accession>A0A147GN36</accession>
<dbReference type="SUPFAM" id="SSF52172">
    <property type="entry name" value="CheY-like"/>
    <property type="match status" value="1"/>
</dbReference>
<dbReference type="InterPro" id="IPR039420">
    <property type="entry name" value="WalR-like"/>
</dbReference>
<evidence type="ECO:0000313" key="12">
    <source>
        <dbReference type="EMBL" id="KTT15017.1"/>
    </source>
</evidence>
<dbReference type="CDD" id="cd17620">
    <property type="entry name" value="REC_OmpR_KdpE-like"/>
    <property type="match status" value="1"/>
</dbReference>
<dbReference type="Pfam" id="PF00072">
    <property type="entry name" value="Response_reg"/>
    <property type="match status" value="1"/>
</dbReference>
<dbReference type="Proteomes" id="UP000072741">
    <property type="component" value="Unassembled WGS sequence"/>
</dbReference>
<dbReference type="GO" id="GO:0042802">
    <property type="term" value="F:identical protein binding"/>
    <property type="evidence" value="ECO:0007669"/>
    <property type="project" value="UniProtKB-ARBA"/>
</dbReference>
<dbReference type="Gene3D" id="3.40.50.2300">
    <property type="match status" value="1"/>
</dbReference>
<dbReference type="PATRIC" id="fig|433924.3.peg.1436"/>
<dbReference type="FunFam" id="3.40.50.2300:FF:000021">
    <property type="entry name" value="Two-component system response regulator KdpE"/>
    <property type="match status" value="1"/>
</dbReference>
<evidence type="ECO:0000256" key="6">
    <source>
        <dbReference type="ARBA" id="ARBA00023125"/>
    </source>
</evidence>
<comment type="subcellular location">
    <subcellularLocation>
        <location evidence="1">Cytoplasm</location>
    </subcellularLocation>
</comment>
<sequence>MPVAAPPPSATAPTAVVVEDEPQIRRFVRGALEAEGWQVHEAADLREGLAMAGTRQPDLLVLDLGLPDGDGLDLIRDVRGWSGVPIIVLSARSDEADKIAALDAGADDYLTKPFGTGELLARVRANLRRPRPVGETQADPVFRFGLGDGAVEVDRMARQVRRGGQLLHLTPTEYRLLCTLIANAGRVLTHRQLLREVWGPSHSEQSHYLRVYMGHLRQKLELDPAQPRHLLTETGVGYRLVLQPA</sequence>
<dbReference type="RefSeq" id="WP_058644044.1">
    <property type="nucleotide sequence ID" value="NZ_LDSL01000159.1"/>
</dbReference>
<dbReference type="PANTHER" id="PTHR48111:SF50">
    <property type="entry name" value="KDP OPERON TRANSCRIPTIONAL REGULATORY PROTEIN KDPE"/>
    <property type="match status" value="1"/>
</dbReference>
<dbReference type="CDD" id="cd00383">
    <property type="entry name" value="trans_reg_C"/>
    <property type="match status" value="1"/>
</dbReference>